<dbReference type="RefSeq" id="WP_088003163.1">
    <property type="nucleotide sequence ID" value="NZ_BMHB01000004.1"/>
</dbReference>
<protein>
    <submittedName>
        <fullName evidence="1">Uncharacterized protein</fullName>
    </submittedName>
</protein>
<dbReference type="EMBL" id="BMHB01000004">
    <property type="protein sequence ID" value="GGI17861.1"/>
    <property type="molecule type" value="Genomic_DNA"/>
</dbReference>
<proteinExistence type="predicted"/>
<sequence length="263" mass="29222">MRLKSFIALVFIFILSLANFDINLGNAATTNGIIIKTSKKEYQEWETISVNVTNQYKNDINGYLVFKSPTKTCPSGKICVTDPVNHSFKVKVNLKANKTTKITAKSPKQNRSGGFYVQVVSNGKIYGKPVGISIIKPVILPDGGIEFKTDKQKYNIGETVTVSITNESNYTITTLRTIGSTSGGCVIPEGCGSGNVRMYTLPIKENLTIKPKQTINLTYTASSVASYELKLSFQNYGYYYMLYTRYLVFDESQMPNNAETNIK</sequence>
<gene>
    <name evidence="1" type="ORF">GCM10007380_40050</name>
</gene>
<organism evidence="1 2">
    <name type="scientific">Gottfriedia solisilvae</name>
    <dbReference type="NCBI Taxonomy" id="1516104"/>
    <lineage>
        <taxon>Bacteria</taxon>
        <taxon>Bacillati</taxon>
        <taxon>Bacillota</taxon>
        <taxon>Bacilli</taxon>
        <taxon>Bacillales</taxon>
        <taxon>Bacillaceae</taxon>
        <taxon>Gottfriedia</taxon>
    </lineage>
</organism>
<reference evidence="2" key="1">
    <citation type="journal article" date="2019" name="Int. J. Syst. Evol. Microbiol.">
        <title>The Global Catalogue of Microorganisms (GCM) 10K type strain sequencing project: providing services to taxonomists for standard genome sequencing and annotation.</title>
        <authorList>
            <consortium name="The Broad Institute Genomics Platform"/>
            <consortium name="The Broad Institute Genome Sequencing Center for Infectious Disease"/>
            <person name="Wu L."/>
            <person name="Ma J."/>
        </authorList>
    </citation>
    <scope>NUCLEOTIDE SEQUENCE [LARGE SCALE GENOMIC DNA]</scope>
    <source>
        <strain evidence="2">CGMCC 1.14993</strain>
    </source>
</reference>
<evidence type="ECO:0000313" key="1">
    <source>
        <dbReference type="EMBL" id="GGI17861.1"/>
    </source>
</evidence>
<keyword evidence="2" id="KW-1185">Reference proteome</keyword>
<name>A0A8J3AWG3_9BACI</name>
<comment type="caution">
    <text evidence="1">The sequence shown here is derived from an EMBL/GenBank/DDBJ whole genome shotgun (WGS) entry which is preliminary data.</text>
</comment>
<dbReference type="Proteomes" id="UP000626244">
    <property type="component" value="Unassembled WGS sequence"/>
</dbReference>
<evidence type="ECO:0000313" key="2">
    <source>
        <dbReference type="Proteomes" id="UP000626244"/>
    </source>
</evidence>
<dbReference type="AlphaFoldDB" id="A0A8J3AWG3"/>
<accession>A0A8J3AWG3</accession>